<sequence>MEEVGGLGIPLRSLWPTLHCRRVAGVSPLLSILFWCPRRYTAIGLVLRIRDVRFNRWILAPMLYHYILGVLQVSAMPGFCQMTGTLPPLLDSVVGGGPPE</sequence>
<organism evidence="1 2">
    <name type="scientific">Trichonephila clavipes</name>
    <name type="common">Golden silk orbweaver</name>
    <name type="synonym">Nephila clavipes</name>
    <dbReference type="NCBI Taxonomy" id="2585209"/>
    <lineage>
        <taxon>Eukaryota</taxon>
        <taxon>Metazoa</taxon>
        <taxon>Ecdysozoa</taxon>
        <taxon>Arthropoda</taxon>
        <taxon>Chelicerata</taxon>
        <taxon>Arachnida</taxon>
        <taxon>Araneae</taxon>
        <taxon>Araneomorphae</taxon>
        <taxon>Entelegynae</taxon>
        <taxon>Araneoidea</taxon>
        <taxon>Nephilidae</taxon>
        <taxon>Trichonephila</taxon>
    </lineage>
</organism>
<reference evidence="1" key="1">
    <citation type="submission" date="2020-08" db="EMBL/GenBank/DDBJ databases">
        <title>Multicomponent nature underlies the extraordinary mechanical properties of spider dragline silk.</title>
        <authorList>
            <person name="Kono N."/>
            <person name="Nakamura H."/>
            <person name="Mori M."/>
            <person name="Yoshida Y."/>
            <person name="Ohtoshi R."/>
            <person name="Malay A.D."/>
            <person name="Moran D.A.P."/>
            <person name="Tomita M."/>
            <person name="Numata K."/>
            <person name="Arakawa K."/>
        </authorList>
    </citation>
    <scope>NUCLEOTIDE SEQUENCE</scope>
</reference>
<proteinExistence type="predicted"/>
<evidence type="ECO:0000313" key="2">
    <source>
        <dbReference type="Proteomes" id="UP000887159"/>
    </source>
</evidence>
<name>A0A8X6RE55_TRICX</name>
<evidence type="ECO:0000313" key="1">
    <source>
        <dbReference type="EMBL" id="GFX90051.1"/>
    </source>
</evidence>
<dbReference type="EMBL" id="BMAU01021087">
    <property type="protein sequence ID" value="GFX90051.1"/>
    <property type="molecule type" value="Genomic_DNA"/>
</dbReference>
<comment type="caution">
    <text evidence="1">The sequence shown here is derived from an EMBL/GenBank/DDBJ whole genome shotgun (WGS) entry which is preliminary data.</text>
</comment>
<dbReference type="Proteomes" id="UP000887159">
    <property type="component" value="Unassembled WGS sequence"/>
</dbReference>
<dbReference type="AlphaFoldDB" id="A0A8X6RE55"/>
<accession>A0A8X6RE55</accession>
<keyword evidence="2" id="KW-1185">Reference proteome</keyword>
<protein>
    <submittedName>
        <fullName evidence="1">Uncharacterized protein</fullName>
    </submittedName>
</protein>
<gene>
    <name evidence="1" type="ORF">TNCV_887491</name>
</gene>